<name>A0ABN7SNA3_OIKDI</name>
<organism evidence="8 9">
    <name type="scientific">Oikopleura dioica</name>
    <name type="common">Tunicate</name>
    <dbReference type="NCBI Taxonomy" id="34765"/>
    <lineage>
        <taxon>Eukaryota</taxon>
        <taxon>Metazoa</taxon>
        <taxon>Chordata</taxon>
        <taxon>Tunicata</taxon>
        <taxon>Appendicularia</taxon>
        <taxon>Copelata</taxon>
        <taxon>Oikopleuridae</taxon>
        <taxon>Oikopleura</taxon>
    </lineage>
</organism>
<keyword evidence="9" id="KW-1185">Reference proteome</keyword>
<protein>
    <submittedName>
        <fullName evidence="8">Oidioi.mRNA.OKI2018_I69.chr1.g1551.t1.cds</fullName>
    </submittedName>
</protein>
<evidence type="ECO:0000256" key="4">
    <source>
        <dbReference type="ARBA" id="ARBA00023002"/>
    </source>
</evidence>
<evidence type="ECO:0000256" key="2">
    <source>
        <dbReference type="ARBA" id="ARBA00022617"/>
    </source>
</evidence>
<evidence type="ECO:0000256" key="7">
    <source>
        <dbReference type="RuleBase" id="RU000461"/>
    </source>
</evidence>
<keyword evidence="4 7" id="KW-0560">Oxidoreductase</keyword>
<dbReference type="PROSITE" id="PS00086">
    <property type="entry name" value="CYTOCHROME_P450"/>
    <property type="match status" value="1"/>
</dbReference>
<dbReference type="Proteomes" id="UP001158576">
    <property type="component" value="Chromosome 1"/>
</dbReference>
<dbReference type="PANTHER" id="PTHR24302">
    <property type="entry name" value="CYTOCHROME P450 FAMILY 3"/>
    <property type="match status" value="1"/>
</dbReference>
<dbReference type="PRINTS" id="PR00385">
    <property type="entry name" value="P450"/>
</dbReference>
<accession>A0ABN7SNA3</accession>
<evidence type="ECO:0000256" key="5">
    <source>
        <dbReference type="ARBA" id="ARBA00023004"/>
    </source>
</evidence>
<evidence type="ECO:0000313" key="8">
    <source>
        <dbReference type="EMBL" id="CAG5104797.1"/>
    </source>
</evidence>
<dbReference type="Pfam" id="PF00067">
    <property type="entry name" value="p450"/>
    <property type="match status" value="1"/>
</dbReference>
<gene>
    <name evidence="8" type="ORF">OKIOD_LOCUS10316</name>
</gene>
<dbReference type="InterPro" id="IPR002401">
    <property type="entry name" value="Cyt_P450_E_grp-I"/>
</dbReference>
<dbReference type="SUPFAM" id="SSF48264">
    <property type="entry name" value="Cytochrome P450"/>
    <property type="match status" value="1"/>
</dbReference>
<dbReference type="Gene3D" id="1.10.630.10">
    <property type="entry name" value="Cytochrome P450"/>
    <property type="match status" value="1"/>
</dbReference>
<reference evidence="8 9" key="1">
    <citation type="submission" date="2021-04" db="EMBL/GenBank/DDBJ databases">
        <authorList>
            <person name="Bliznina A."/>
        </authorList>
    </citation>
    <scope>NUCLEOTIDE SEQUENCE [LARGE SCALE GENOMIC DNA]</scope>
</reference>
<keyword evidence="7" id="KW-0503">Monooxygenase</keyword>
<dbReference type="InterPro" id="IPR001128">
    <property type="entry name" value="Cyt_P450"/>
</dbReference>
<dbReference type="PANTHER" id="PTHR24302:SF15">
    <property type="entry name" value="FATTY-ACID PEROXYGENASE"/>
    <property type="match status" value="1"/>
</dbReference>
<evidence type="ECO:0000313" key="9">
    <source>
        <dbReference type="Proteomes" id="UP001158576"/>
    </source>
</evidence>
<evidence type="ECO:0000256" key="1">
    <source>
        <dbReference type="ARBA" id="ARBA00010617"/>
    </source>
</evidence>
<proteinExistence type="inferred from homology"/>
<dbReference type="InterPro" id="IPR050705">
    <property type="entry name" value="Cytochrome_P450_3A"/>
</dbReference>
<evidence type="ECO:0000256" key="6">
    <source>
        <dbReference type="ARBA" id="ARBA00043906"/>
    </source>
</evidence>
<evidence type="ECO:0000256" key="3">
    <source>
        <dbReference type="ARBA" id="ARBA00022723"/>
    </source>
</evidence>
<dbReference type="InterPro" id="IPR017972">
    <property type="entry name" value="Cyt_P450_CS"/>
</dbReference>
<comment type="function">
    <text evidence="6">Cytochromes P450 are a group of heme-thiolate monooxygenases. They oxidize a variety of structurally unrelated compounds, including steroids, fatty acids, and xenobiotics.</text>
</comment>
<dbReference type="InterPro" id="IPR036396">
    <property type="entry name" value="Cyt_P450_sf"/>
</dbReference>
<keyword evidence="2 7" id="KW-0349">Heme</keyword>
<keyword evidence="3 7" id="KW-0479">Metal-binding</keyword>
<comment type="similarity">
    <text evidence="1 7">Belongs to the cytochrome P450 family.</text>
</comment>
<dbReference type="PRINTS" id="PR00463">
    <property type="entry name" value="EP450I"/>
</dbReference>
<dbReference type="EMBL" id="OU015566">
    <property type="protein sequence ID" value="CAG5104797.1"/>
    <property type="molecule type" value="Genomic_DNA"/>
</dbReference>
<sequence length="522" mass="59143">MEAVWEFFPSKKAFESVPYVTKNQVEKVAEFLKTRSRAEILTISTLGLTGVIGYCWLQNKWKYWQRKGVSGPKPSLADLGNTISTFNDLGVGLFEKYADQDVIGIYFFFTQPCLIVKDPAIWKEVAIKGFHNFTTRGRSEANFAFGKMAPDFVTLAEGQKWKRIRNTIVPFFSGARLKETCLVLQDTYEHYENTAVPKSAETEVDAKAFAAGLTLRAILGSGLGLSAKENEELVEEVYRHANILSQTSFWGFIKTSTVPRWIRYKLNMTNYPSSTDDFFREVIAQIMEQKSSGRTNLVSLMANNIIEKSQEYTATKGLTKDEIIAQTLIFKLAGQDTTATALSFLLFALAKTPSVQEEIYNQVKSADLSYEGLKKIKFIDACIKEAMRFFKFIVLLREADQDCEVAGVKIEKGTLVLFLPNLVHRSAEFYQDPDVFNPHRFDGNESNTLQDDYWFGFGIGPRSCPAVRWAFVSIKIFVANILKTYELLPGENTPELNEVKVRLAGPKIETTVPMKIRFRKRA</sequence>
<keyword evidence="5 7" id="KW-0408">Iron</keyword>